<dbReference type="GO" id="GO:0044281">
    <property type="term" value="P:small molecule metabolic process"/>
    <property type="evidence" value="ECO:0007669"/>
    <property type="project" value="UniProtKB-ARBA"/>
</dbReference>
<dbReference type="InterPro" id="IPR036663">
    <property type="entry name" value="Fumarylacetoacetase_C_sf"/>
</dbReference>
<dbReference type="AlphaFoldDB" id="A0A7I8DID6"/>
<dbReference type="InterPro" id="IPR011234">
    <property type="entry name" value="Fumarylacetoacetase-like_C"/>
</dbReference>
<evidence type="ECO:0000313" key="5">
    <source>
        <dbReference type="Proteomes" id="UP000593802"/>
    </source>
</evidence>
<comment type="similarity">
    <text evidence="1">Belongs to the FAH family.</text>
</comment>
<dbReference type="EMBL" id="AP023366">
    <property type="protein sequence ID" value="BCJ87601.1"/>
    <property type="molecule type" value="Genomic_DNA"/>
</dbReference>
<dbReference type="Proteomes" id="UP000593802">
    <property type="component" value="Chromosome"/>
</dbReference>
<feature type="domain" description="Fumarylacetoacetase-like C-terminal" evidence="3">
    <location>
        <begin position="112"/>
        <end position="290"/>
    </location>
</feature>
<protein>
    <submittedName>
        <fullName evidence="4">2-hydroxyhepta-2,4-diene-1,7-dioate isomerase</fullName>
    </submittedName>
</protein>
<sequence>MRIIRFRKHEKKAVLAAVTDEDHIYSLPYKDFLEMVKDADREQVRPIERVWQILRETEPLAVTLEQLDLLVPIEAPEVWAAGVTYERSKEARNYESTGGKLDTTTFYDKVYEAERPELFLKSTAARTIGPNQPVCLRSDSNWQIPEPELGMVIDQNGRILGYTIGNDMSSRDIEGENPLYLPQAKVWRNSCAIGPAIRLAESVQDPYDFEIVCRIFRNGQLAIEGAANTRQLKRKLPELVSYLTRDNVVFDGTVLLTGTCIVPPNEFTLQDGDRIEIEISGIGMLHNPVQAQAPVEQQAG</sequence>
<evidence type="ECO:0000259" key="3">
    <source>
        <dbReference type="Pfam" id="PF01557"/>
    </source>
</evidence>
<evidence type="ECO:0000256" key="2">
    <source>
        <dbReference type="ARBA" id="ARBA00022723"/>
    </source>
</evidence>
<dbReference type="GO" id="GO:0016853">
    <property type="term" value="F:isomerase activity"/>
    <property type="evidence" value="ECO:0007669"/>
    <property type="project" value="UniProtKB-KW"/>
</dbReference>
<dbReference type="PANTHER" id="PTHR42796:SF7">
    <property type="entry name" value="2-DEHYDRO-3-DEOXY-D-ARABINONATE DEHYDRATASE"/>
    <property type="match status" value="1"/>
</dbReference>
<dbReference type="Pfam" id="PF01557">
    <property type="entry name" value="FAA_hydrolase"/>
    <property type="match status" value="1"/>
</dbReference>
<dbReference type="KEGG" id="eff:skT53_25860"/>
<proteinExistence type="inferred from homology"/>
<evidence type="ECO:0000256" key="1">
    <source>
        <dbReference type="ARBA" id="ARBA00010211"/>
    </source>
</evidence>
<dbReference type="InterPro" id="IPR051121">
    <property type="entry name" value="FAH"/>
</dbReference>
<gene>
    <name evidence="4" type="primary">hpaG</name>
    <name evidence="4" type="ORF">skT53_25860</name>
</gene>
<accession>A0A7I8DID6</accession>
<keyword evidence="5" id="KW-1185">Reference proteome</keyword>
<reference evidence="4 5" key="1">
    <citation type="submission" date="2020-08" db="EMBL/GenBank/DDBJ databases">
        <title>Complete Genome Sequence of Effusibacillus dendaii Strain skT53, Isolated from Farmland soil.</title>
        <authorList>
            <person name="Konishi T."/>
            <person name="Kawasaki H."/>
        </authorList>
    </citation>
    <scope>NUCLEOTIDE SEQUENCE [LARGE SCALE GENOMIC DNA]</scope>
    <source>
        <strain evidence="5">skT53</strain>
    </source>
</reference>
<keyword evidence="2" id="KW-0479">Metal-binding</keyword>
<organism evidence="4 5">
    <name type="scientific">Effusibacillus dendaii</name>
    <dbReference type="NCBI Taxonomy" id="2743772"/>
    <lineage>
        <taxon>Bacteria</taxon>
        <taxon>Bacillati</taxon>
        <taxon>Bacillota</taxon>
        <taxon>Bacilli</taxon>
        <taxon>Bacillales</taxon>
        <taxon>Alicyclobacillaceae</taxon>
        <taxon>Effusibacillus</taxon>
    </lineage>
</organism>
<dbReference type="RefSeq" id="WP_200757793.1">
    <property type="nucleotide sequence ID" value="NZ_AP023366.1"/>
</dbReference>
<dbReference type="PANTHER" id="PTHR42796">
    <property type="entry name" value="FUMARYLACETOACETATE HYDROLASE DOMAIN-CONTAINING PROTEIN 2A-RELATED"/>
    <property type="match status" value="1"/>
</dbReference>
<dbReference type="Gene3D" id="3.90.850.10">
    <property type="entry name" value="Fumarylacetoacetase-like, C-terminal domain"/>
    <property type="match status" value="1"/>
</dbReference>
<name>A0A7I8DID6_9BACL</name>
<dbReference type="GO" id="GO:0046872">
    <property type="term" value="F:metal ion binding"/>
    <property type="evidence" value="ECO:0007669"/>
    <property type="project" value="UniProtKB-KW"/>
</dbReference>
<dbReference type="SUPFAM" id="SSF56529">
    <property type="entry name" value="FAH"/>
    <property type="match status" value="1"/>
</dbReference>
<evidence type="ECO:0000313" key="4">
    <source>
        <dbReference type="EMBL" id="BCJ87601.1"/>
    </source>
</evidence>
<keyword evidence="4" id="KW-0413">Isomerase</keyword>